<name>A0A242K4M6_9ENTE</name>
<dbReference type="InterPro" id="IPR007848">
    <property type="entry name" value="Small_mtfrase_dom"/>
</dbReference>
<dbReference type="Pfam" id="PF05175">
    <property type="entry name" value="MTS"/>
    <property type="match status" value="1"/>
</dbReference>
<dbReference type="Proteomes" id="UP000195141">
    <property type="component" value="Chromosome"/>
</dbReference>
<evidence type="ECO:0000256" key="1">
    <source>
        <dbReference type="ARBA" id="ARBA00022603"/>
    </source>
</evidence>
<evidence type="ECO:0000313" key="4">
    <source>
        <dbReference type="EMBL" id="OTP14478.1"/>
    </source>
</evidence>
<evidence type="ECO:0000256" key="2">
    <source>
        <dbReference type="ARBA" id="ARBA00022679"/>
    </source>
</evidence>
<gene>
    <name evidence="5" type="ORF">A5888_002249</name>
    <name evidence="4" type="ORF">A5888_002579</name>
</gene>
<protein>
    <submittedName>
        <fullName evidence="4">16S rRNA (-N2)-methyltransferase</fullName>
    </submittedName>
</protein>
<evidence type="ECO:0000313" key="6">
    <source>
        <dbReference type="Proteomes" id="UP000195141"/>
    </source>
</evidence>
<dbReference type="GO" id="GO:0032259">
    <property type="term" value="P:methylation"/>
    <property type="evidence" value="ECO:0007669"/>
    <property type="project" value="UniProtKB-KW"/>
</dbReference>
<proteinExistence type="predicted"/>
<sequence length="201" mass="22206">MTNHYYTENPNTAHDIEEWSFELVGKNFRFVTDSGVFSRNGVDYGSRVLIDAFDWQDLPEGRILDVGCGYGPIGLSLAHVSGRTVEMIDVNQRAVALAVENAAKNQIKTVDIHASNIYETLNKQQYAAIVSNPPIRAGKKVVHKILTEAEPLLAVGGTLTVVIQKKQGAPSAQKRMEEVFGNVEIVTKDKGYYILRSVKEA</sequence>
<reference evidence="5" key="2">
    <citation type="submission" date="2017-05" db="EMBL/GenBank/DDBJ databases">
        <authorList>
            <consortium name="The Broad Institute Genomics Platform"/>
            <consortium name="The Broad Institute Genomic Center for Infectious Diseases"/>
            <person name="Earl A."/>
            <person name="Manson A."/>
            <person name="Schwartman J."/>
            <person name="Gilmore M."/>
            <person name="Abouelleil A."/>
            <person name="Cao P."/>
            <person name="Chapman S."/>
            <person name="Cusick C."/>
            <person name="Shea T."/>
            <person name="Young S."/>
            <person name="Neafsey D."/>
            <person name="Nusbaum C."/>
            <person name="Birren B."/>
        </authorList>
    </citation>
    <scope>NUCLEOTIDE SEQUENCE</scope>
    <source>
        <strain evidence="5">9E7_DIV0242</strain>
    </source>
</reference>
<dbReference type="PANTHER" id="PTHR47816">
    <property type="entry name" value="RIBOSOMAL RNA SMALL SUBUNIT METHYLTRANSFERASE C"/>
    <property type="match status" value="1"/>
</dbReference>
<organism evidence="4">
    <name type="scientific">Candidatus Enterococcus clewellii</name>
    <dbReference type="NCBI Taxonomy" id="1834193"/>
    <lineage>
        <taxon>Bacteria</taxon>
        <taxon>Bacillati</taxon>
        <taxon>Bacillota</taxon>
        <taxon>Bacilli</taxon>
        <taxon>Lactobacillales</taxon>
        <taxon>Enterococcaceae</taxon>
        <taxon>Enterococcus</taxon>
    </lineage>
</organism>
<dbReference type="InterPro" id="IPR029063">
    <property type="entry name" value="SAM-dependent_MTases_sf"/>
</dbReference>
<dbReference type="PANTHER" id="PTHR47816:SF4">
    <property type="entry name" value="RIBOSOMAL RNA SMALL SUBUNIT METHYLTRANSFERASE C"/>
    <property type="match status" value="1"/>
</dbReference>
<dbReference type="Gene3D" id="3.40.50.150">
    <property type="entry name" value="Vaccinia Virus protein VP39"/>
    <property type="match status" value="1"/>
</dbReference>
<keyword evidence="2 4" id="KW-0808">Transferase</keyword>
<dbReference type="AlphaFoldDB" id="A0A242K4M6"/>
<dbReference type="EMBL" id="NGMM01000004">
    <property type="protein sequence ID" value="OTP14478.1"/>
    <property type="molecule type" value="Genomic_DNA"/>
</dbReference>
<dbReference type="SUPFAM" id="SSF53335">
    <property type="entry name" value="S-adenosyl-L-methionine-dependent methyltransferases"/>
    <property type="match status" value="1"/>
</dbReference>
<evidence type="ECO:0000313" key="5">
    <source>
        <dbReference type="EMBL" id="WYJ90492.1"/>
    </source>
</evidence>
<reference evidence="5" key="3">
    <citation type="submission" date="2024-03" db="EMBL/GenBank/DDBJ databases">
        <title>The Genome Sequence of Enterococcus sp. DIV0242b.</title>
        <authorList>
            <consortium name="The Broad Institute Genomics Platform"/>
            <consortium name="The Broad Institute Microbial Omics Core"/>
            <consortium name="The Broad Institute Genomic Center for Infectious Diseases"/>
            <person name="Earl A."/>
            <person name="Manson A."/>
            <person name="Gilmore M."/>
            <person name="Schwartman J."/>
            <person name="Shea T."/>
            <person name="Abouelleil A."/>
            <person name="Cao P."/>
            <person name="Chapman S."/>
            <person name="Cusick C."/>
            <person name="Young S."/>
            <person name="Neafsey D."/>
            <person name="Nusbaum C."/>
            <person name="Birren B."/>
        </authorList>
    </citation>
    <scope>NUCLEOTIDE SEQUENCE</scope>
    <source>
        <strain evidence="5">9E7_DIV0242</strain>
    </source>
</reference>
<reference evidence="4" key="1">
    <citation type="submission" date="2017-05" db="EMBL/GenBank/DDBJ databases">
        <title>The Genome Sequence of Enterococcus sp. 9E7_DIV0242.</title>
        <authorList>
            <consortium name="The Broad Institute Genomics Platform"/>
            <consortium name="The Broad Institute Genomic Center for Infectious Diseases"/>
            <person name="Earl A."/>
            <person name="Manson A."/>
            <person name="Schwartman J."/>
            <person name="Gilmore M."/>
            <person name="Abouelleil A."/>
            <person name="Cao P."/>
            <person name="Chapman S."/>
            <person name="Cusick C."/>
            <person name="Shea T."/>
            <person name="Young S."/>
            <person name="Neafsey D."/>
            <person name="Nusbaum C."/>
            <person name="Birren B."/>
        </authorList>
    </citation>
    <scope>NUCLEOTIDE SEQUENCE [LARGE SCALE GENOMIC DNA]</scope>
    <source>
        <strain evidence="4">9E7_DIV0242</strain>
    </source>
</reference>
<feature type="domain" description="Methyltransferase small" evidence="3">
    <location>
        <begin position="28"/>
        <end position="196"/>
    </location>
</feature>
<dbReference type="InterPro" id="IPR046977">
    <property type="entry name" value="RsmC/RlmG"/>
</dbReference>
<keyword evidence="6" id="KW-1185">Reference proteome</keyword>
<evidence type="ECO:0000259" key="3">
    <source>
        <dbReference type="Pfam" id="PF05175"/>
    </source>
</evidence>
<dbReference type="OrthoDB" id="9764961at2"/>
<dbReference type="RefSeq" id="WP_086349620.1">
    <property type="nucleotide sequence ID" value="NZ_CP147247.1"/>
</dbReference>
<keyword evidence="1 4" id="KW-0489">Methyltransferase</keyword>
<accession>A0A242K4M6</accession>
<dbReference type="CDD" id="cd02440">
    <property type="entry name" value="AdoMet_MTases"/>
    <property type="match status" value="1"/>
</dbReference>
<dbReference type="GO" id="GO:0008757">
    <property type="term" value="F:S-adenosylmethionine-dependent methyltransferase activity"/>
    <property type="evidence" value="ECO:0007669"/>
    <property type="project" value="InterPro"/>
</dbReference>
<dbReference type="EMBL" id="CP147247">
    <property type="protein sequence ID" value="WYJ90492.1"/>
    <property type="molecule type" value="Genomic_DNA"/>
</dbReference>